<protein>
    <submittedName>
        <fullName evidence="2">VWA domain-containing protein</fullName>
    </submittedName>
</protein>
<sequence length="552" mass="55152">MRSRVTRRLEADVHARLRATGCAVALAGLGAALLVPFAGGGAEAATAAAVSINPPGNPVAGQVTLSGTAGAEGGQTTSVLYAFDATNSTATPDRSDCSGDGAVDAADDLNGDGAVGDVLDCEIAGVVSLNRSLVGGSSVQAGVVGFANQAAAADLDPGADAPAFTPVGFTGGDARPRVESVARSVVRGAITQYTPKDLGGSGSGTAFDSALQTSLATLASAPAGPKYVMLLSDGQSPVDDALLQQLTTSGVKVRTFAVGADASCVHYGSLAKIASATGESCTSVGSPADLTAQLSASQPDAVSGVSVSIGKVAVAAQVNAVGGWRADFVLGEGTYTAIARATLTSGATATTRSTFSVAPTAAGPAPGTVGAGAGALRATGIVVARPGATKAPSAAHVTGRVGVVRGTRVKSAAELAGTRVLLQVRRATSDAWTTVDRDRIDQKGLFALRWRPKAQTPLLRVALEQRGRFASSAVAVPEPPVSACSFSSKHGTHSVTCRTTARNGAQVRLLDDGTVVDRSRVREHTFRVTTRGSLNRTVVVVGSGSGRATLVL</sequence>
<evidence type="ECO:0000313" key="3">
    <source>
        <dbReference type="Proteomes" id="UP000502996"/>
    </source>
</evidence>
<dbReference type="SUPFAM" id="SSF53300">
    <property type="entry name" value="vWA-like"/>
    <property type="match status" value="1"/>
</dbReference>
<keyword evidence="3" id="KW-1185">Reference proteome</keyword>
<dbReference type="RefSeq" id="WP_165238312.1">
    <property type="nucleotide sequence ID" value="NZ_CP049257.1"/>
</dbReference>
<gene>
    <name evidence="2" type="ORF">G5V58_25115</name>
</gene>
<evidence type="ECO:0000259" key="1">
    <source>
        <dbReference type="PROSITE" id="PS50234"/>
    </source>
</evidence>
<evidence type="ECO:0000313" key="2">
    <source>
        <dbReference type="EMBL" id="QIG45584.1"/>
    </source>
</evidence>
<dbReference type="Gene3D" id="3.40.50.410">
    <property type="entry name" value="von Willebrand factor, type A domain"/>
    <property type="match status" value="1"/>
</dbReference>
<dbReference type="Proteomes" id="UP000502996">
    <property type="component" value="Chromosome"/>
</dbReference>
<dbReference type="InterPro" id="IPR002035">
    <property type="entry name" value="VWF_A"/>
</dbReference>
<dbReference type="PROSITE" id="PS50234">
    <property type="entry name" value="VWFA"/>
    <property type="match status" value="1"/>
</dbReference>
<dbReference type="EMBL" id="CP049257">
    <property type="protein sequence ID" value="QIG45584.1"/>
    <property type="molecule type" value="Genomic_DNA"/>
</dbReference>
<dbReference type="InterPro" id="IPR036465">
    <property type="entry name" value="vWFA_dom_sf"/>
</dbReference>
<feature type="domain" description="VWFA" evidence="1">
    <location>
        <begin position="78"/>
        <end position="302"/>
    </location>
</feature>
<dbReference type="KEGG" id="nano:G5V58_25115"/>
<accession>A0A6G6WK18</accession>
<name>A0A6G6WK18_9ACTN</name>
<dbReference type="AlphaFoldDB" id="A0A6G6WK18"/>
<proteinExistence type="predicted"/>
<reference evidence="2 3" key="1">
    <citation type="submission" date="2020-02" db="EMBL/GenBank/DDBJ databases">
        <title>Full genome sequence of Nocardioides sp. R-3366.</title>
        <authorList>
            <person name="Im W.-T."/>
        </authorList>
    </citation>
    <scope>NUCLEOTIDE SEQUENCE [LARGE SCALE GENOMIC DNA]</scope>
    <source>
        <strain evidence="2 3">R-3366</strain>
    </source>
</reference>
<organism evidence="2 3">
    <name type="scientific">Nocardioides anomalus</name>
    <dbReference type="NCBI Taxonomy" id="2712223"/>
    <lineage>
        <taxon>Bacteria</taxon>
        <taxon>Bacillati</taxon>
        <taxon>Actinomycetota</taxon>
        <taxon>Actinomycetes</taxon>
        <taxon>Propionibacteriales</taxon>
        <taxon>Nocardioidaceae</taxon>
        <taxon>Nocardioides</taxon>
    </lineage>
</organism>